<evidence type="ECO:0000313" key="3">
    <source>
        <dbReference type="EMBL" id="WIA22736.1"/>
    </source>
</evidence>
<name>A0ABY8UMQ8_TETOB</name>
<feature type="compositionally biased region" description="Gly residues" evidence="1">
    <location>
        <begin position="372"/>
        <end position="393"/>
    </location>
</feature>
<keyword evidence="2" id="KW-1133">Transmembrane helix</keyword>
<feature type="compositionally biased region" description="Gly residues" evidence="1">
    <location>
        <begin position="412"/>
        <end position="427"/>
    </location>
</feature>
<feature type="region of interest" description="Disordered" evidence="1">
    <location>
        <begin position="326"/>
        <end position="431"/>
    </location>
</feature>
<keyword evidence="2" id="KW-0812">Transmembrane</keyword>
<evidence type="ECO:0000256" key="1">
    <source>
        <dbReference type="SAM" id="MobiDB-lite"/>
    </source>
</evidence>
<feature type="compositionally biased region" description="Low complexity" evidence="1">
    <location>
        <begin position="359"/>
        <end position="371"/>
    </location>
</feature>
<organism evidence="3 4">
    <name type="scientific">Tetradesmus obliquus</name>
    <name type="common">Green alga</name>
    <name type="synonym">Acutodesmus obliquus</name>
    <dbReference type="NCBI Taxonomy" id="3088"/>
    <lineage>
        <taxon>Eukaryota</taxon>
        <taxon>Viridiplantae</taxon>
        <taxon>Chlorophyta</taxon>
        <taxon>core chlorophytes</taxon>
        <taxon>Chlorophyceae</taxon>
        <taxon>CS clade</taxon>
        <taxon>Sphaeropleales</taxon>
        <taxon>Scenedesmaceae</taxon>
        <taxon>Tetradesmus</taxon>
    </lineage>
</organism>
<keyword evidence="2" id="KW-0472">Membrane</keyword>
<protein>
    <submittedName>
        <fullName evidence="3">Uncharacterized protein</fullName>
    </submittedName>
</protein>
<reference evidence="3 4" key="1">
    <citation type="submission" date="2023-05" db="EMBL/GenBank/DDBJ databases">
        <title>A 100% complete, gapless, phased diploid assembly of the Scenedesmus obliquus UTEX 3031 genome.</title>
        <authorList>
            <person name="Biondi T.C."/>
            <person name="Hanschen E.R."/>
            <person name="Kwon T."/>
            <person name="Eng W."/>
            <person name="Kruse C.P.S."/>
            <person name="Koehler S.I."/>
            <person name="Kunde Y."/>
            <person name="Gleasner C.D."/>
            <person name="You Mak K.T."/>
            <person name="Polle J."/>
            <person name="Hovde B.T."/>
            <person name="Starkenburg S.R."/>
        </authorList>
    </citation>
    <scope>NUCLEOTIDE SEQUENCE [LARGE SCALE GENOMIC DNA]</scope>
    <source>
        <strain evidence="3 4">DOE0152z</strain>
    </source>
</reference>
<feature type="compositionally biased region" description="Gly residues" evidence="1">
    <location>
        <begin position="335"/>
        <end position="358"/>
    </location>
</feature>
<dbReference type="Proteomes" id="UP001244341">
    <property type="component" value="Chromosome 15b"/>
</dbReference>
<feature type="transmembrane region" description="Helical" evidence="2">
    <location>
        <begin position="78"/>
        <end position="98"/>
    </location>
</feature>
<dbReference type="EMBL" id="CP126222">
    <property type="protein sequence ID" value="WIA22736.1"/>
    <property type="molecule type" value="Genomic_DNA"/>
</dbReference>
<feature type="transmembrane region" description="Helical" evidence="2">
    <location>
        <begin position="130"/>
        <end position="156"/>
    </location>
</feature>
<proteinExistence type="predicted"/>
<accession>A0ABY8UMQ8</accession>
<feature type="transmembrane region" description="Helical" evidence="2">
    <location>
        <begin position="23"/>
        <end position="44"/>
    </location>
</feature>
<evidence type="ECO:0000256" key="2">
    <source>
        <dbReference type="SAM" id="Phobius"/>
    </source>
</evidence>
<gene>
    <name evidence="3" type="ORF">OEZ85_001139</name>
</gene>
<sequence>MIPKQEPEGPAELRSIWKVAARVPWPAVLSVCLYLPGIVLWSVYSLRCKASTFVFLSTVAPVSSETVDAVTNTVNTTLITLAAGGTFIFALLLVLAIARSIQVAGVAPNAFCPCARPSPSSFYMYRIFNLGFNIIVFFVDMAIILLMMGAFLWLVVAYAANVSIKFGVRDAKASGIDPMQQFNLANQNYSTVVSYYEKQLRATPPCVVNTTWFKGLNSSISSILAPAPDASGSSNTLLCPQSCLNLGSFATLFKLSSNCICDQEQLYRLQDHSMTVSTEAGVALGGSILIYLACSCLHAYLIGQYVHAGYDYKAAKQHYAELIRQRRRRRQGHSSGKGGGPHPGDGGPPGGGAGGGDLGTHSHSHNGSSGNRLGGGPQSGGGGPHNGGPGYGGPYHPASDVGGMNGVPDVEMGGGGAAGGGRGGGKGAPAAAAAAAGAAVVSAVAAKAATDGLAVAGPGR</sequence>
<keyword evidence="4" id="KW-1185">Reference proteome</keyword>
<evidence type="ECO:0000313" key="4">
    <source>
        <dbReference type="Proteomes" id="UP001244341"/>
    </source>
</evidence>